<dbReference type="SMART" id="SM00091">
    <property type="entry name" value="PAS"/>
    <property type="match status" value="1"/>
</dbReference>
<proteinExistence type="predicted"/>
<reference evidence="4" key="1">
    <citation type="submission" date="2022-12" db="EMBL/GenBank/DDBJ databases">
        <title>Reference genome sequencing for broad-spectrum identification of bacterial and archaeal isolates by mass spectrometry.</title>
        <authorList>
            <person name="Sekiguchi Y."/>
            <person name="Tourlousse D.M."/>
        </authorList>
    </citation>
    <scope>NUCLEOTIDE SEQUENCE</scope>
    <source>
        <strain evidence="4">10succ1</strain>
    </source>
</reference>
<dbReference type="InterPro" id="IPR013656">
    <property type="entry name" value="PAS_4"/>
</dbReference>
<dbReference type="InterPro" id="IPR043128">
    <property type="entry name" value="Rev_trsase/Diguanyl_cyclase"/>
</dbReference>
<dbReference type="EMBL" id="BSDY01000010">
    <property type="protein sequence ID" value="GLI56854.1"/>
    <property type="molecule type" value="Genomic_DNA"/>
</dbReference>
<dbReference type="PANTHER" id="PTHR46663:SF4">
    <property type="entry name" value="DIGUANYLATE CYCLASE DGCT-RELATED"/>
    <property type="match status" value="1"/>
</dbReference>
<evidence type="ECO:0000259" key="2">
    <source>
        <dbReference type="PROSITE" id="PS50113"/>
    </source>
</evidence>
<evidence type="ECO:0000313" key="4">
    <source>
        <dbReference type="EMBL" id="GLI56854.1"/>
    </source>
</evidence>
<dbReference type="SMART" id="SM00267">
    <property type="entry name" value="GGDEF"/>
    <property type="match status" value="1"/>
</dbReference>
<dbReference type="Gene3D" id="3.30.70.270">
    <property type="match status" value="1"/>
</dbReference>
<dbReference type="Pfam" id="PF08448">
    <property type="entry name" value="PAS_4"/>
    <property type="match status" value="1"/>
</dbReference>
<evidence type="ECO:0000259" key="3">
    <source>
        <dbReference type="PROSITE" id="PS50887"/>
    </source>
</evidence>
<feature type="domain" description="PAS" evidence="1">
    <location>
        <begin position="4"/>
        <end position="48"/>
    </location>
</feature>
<dbReference type="PROSITE" id="PS50113">
    <property type="entry name" value="PAC"/>
    <property type="match status" value="1"/>
</dbReference>
<dbReference type="SUPFAM" id="SSF55073">
    <property type="entry name" value="Nucleotide cyclase"/>
    <property type="match status" value="1"/>
</dbReference>
<dbReference type="PROSITE" id="PS50887">
    <property type="entry name" value="GGDEF"/>
    <property type="match status" value="1"/>
</dbReference>
<name>A0A9W6LNF7_9FUSO</name>
<dbReference type="InterPro" id="IPR000160">
    <property type="entry name" value="GGDEF_dom"/>
</dbReference>
<dbReference type="FunFam" id="3.30.70.270:FF:000001">
    <property type="entry name" value="Diguanylate cyclase domain protein"/>
    <property type="match status" value="1"/>
</dbReference>
<dbReference type="PANTHER" id="PTHR46663">
    <property type="entry name" value="DIGUANYLATE CYCLASE DGCT-RELATED"/>
    <property type="match status" value="1"/>
</dbReference>
<dbReference type="InterPro" id="IPR029787">
    <property type="entry name" value="Nucleotide_cyclase"/>
</dbReference>
<keyword evidence="5" id="KW-1185">Reference proteome</keyword>
<feature type="domain" description="PAC" evidence="2">
    <location>
        <begin position="83"/>
        <end position="135"/>
    </location>
</feature>
<evidence type="ECO:0000313" key="5">
    <source>
        <dbReference type="Proteomes" id="UP001144471"/>
    </source>
</evidence>
<dbReference type="AlphaFoldDB" id="A0A9W6LNF7"/>
<gene>
    <name evidence="4" type="ORF">PM10SUCC1_23680</name>
</gene>
<dbReference type="InterPro" id="IPR000700">
    <property type="entry name" value="PAS-assoc_C"/>
</dbReference>
<dbReference type="CDD" id="cd00130">
    <property type="entry name" value="PAS"/>
    <property type="match status" value="1"/>
</dbReference>
<dbReference type="Gene3D" id="3.30.450.20">
    <property type="entry name" value="PAS domain"/>
    <property type="match status" value="1"/>
</dbReference>
<feature type="domain" description="GGDEF" evidence="3">
    <location>
        <begin position="170"/>
        <end position="300"/>
    </location>
</feature>
<dbReference type="Pfam" id="PF00990">
    <property type="entry name" value="GGDEF"/>
    <property type="match status" value="1"/>
</dbReference>
<dbReference type="NCBIfam" id="TIGR00254">
    <property type="entry name" value="GGDEF"/>
    <property type="match status" value="1"/>
</dbReference>
<sequence>MEIINGNMKEILDNLYDGVYIVDRDRRIRYWNKAAEELTDYTSRELLGSCCNDNILNHVDETGNKLCTDDCPLIEAINGVDIDETRVYFHHRNGHRVPTLVKAIPYRDSRGEVVGAIEIFSENSERKNILKKIKELEKLAMLDELTQVPNRRYMENILEMKLNEYRISGVEFGVIFMDIDYFKRFNDDYGHGAGDLVLKTISSTFSNNLRGDDIVGRWGGEEFIGVFSRIDESGLNRVAEKLRVLAENTSVKIVEEELRVTISSGATLVGPEDSVDTLMERVDELLYRSKRNGRNRVTLG</sequence>
<accession>A0A9W6LNF7</accession>
<organism evidence="4 5">
    <name type="scientific">Propionigenium maris DSM 9537</name>
    <dbReference type="NCBI Taxonomy" id="1123000"/>
    <lineage>
        <taxon>Bacteria</taxon>
        <taxon>Fusobacteriati</taxon>
        <taxon>Fusobacteriota</taxon>
        <taxon>Fusobacteriia</taxon>
        <taxon>Fusobacteriales</taxon>
        <taxon>Fusobacteriaceae</taxon>
        <taxon>Propionigenium</taxon>
    </lineage>
</organism>
<dbReference type="InterPro" id="IPR000014">
    <property type="entry name" value="PAS"/>
</dbReference>
<comment type="caution">
    <text evidence="4">The sequence shown here is derived from an EMBL/GenBank/DDBJ whole genome shotgun (WGS) entry which is preliminary data.</text>
</comment>
<dbReference type="InterPro" id="IPR052163">
    <property type="entry name" value="DGC-Regulatory_Protein"/>
</dbReference>
<dbReference type="SUPFAM" id="SSF55785">
    <property type="entry name" value="PYP-like sensor domain (PAS domain)"/>
    <property type="match status" value="1"/>
</dbReference>
<evidence type="ECO:0000259" key="1">
    <source>
        <dbReference type="PROSITE" id="PS50112"/>
    </source>
</evidence>
<dbReference type="RefSeq" id="WP_281836230.1">
    <property type="nucleotide sequence ID" value="NZ_BSDY01000010.1"/>
</dbReference>
<protein>
    <submittedName>
        <fullName evidence="4">Diguanylate cyclase</fullName>
    </submittedName>
</protein>
<dbReference type="CDD" id="cd01949">
    <property type="entry name" value="GGDEF"/>
    <property type="match status" value="1"/>
</dbReference>
<dbReference type="Proteomes" id="UP001144471">
    <property type="component" value="Unassembled WGS sequence"/>
</dbReference>
<dbReference type="InterPro" id="IPR035965">
    <property type="entry name" value="PAS-like_dom_sf"/>
</dbReference>
<dbReference type="NCBIfam" id="TIGR00229">
    <property type="entry name" value="sensory_box"/>
    <property type="match status" value="1"/>
</dbReference>
<dbReference type="PROSITE" id="PS50112">
    <property type="entry name" value="PAS"/>
    <property type="match status" value="1"/>
</dbReference>